<dbReference type="AlphaFoldDB" id="A0A0E9NH09"/>
<gene>
    <name evidence="3" type="ORF">G7K_3330-t1</name>
</gene>
<evidence type="ECO:0000313" key="3">
    <source>
        <dbReference type="EMBL" id="GAO49172.1"/>
    </source>
</evidence>
<name>A0A0E9NH09_SAICN</name>
<dbReference type="InterPro" id="IPR056196">
    <property type="entry name" value="Mmc1_C"/>
</dbReference>
<feature type="domain" description="Mmc1 C-terminal" evidence="2">
    <location>
        <begin position="387"/>
        <end position="541"/>
    </location>
</feature>
<dbReference type="RefSeq" id="XP_019025211.1">
    <property type="nucleotide sequence ID" value="XM_019166777.1"/>
</dbReference>
<dbReference type="OrthoDB" id="5319015at2759"/>
<evidence type="ECO:0000256" key="1">
    <source>
        <dbReference type="SAM" id="MobiDB-lite"/>
    </source>
</evidence>
<dbReference type="Proteomes" id="UP000033140">
    <property type="component" value="Unassembled WGS sequence"/>
</dbReference>
<dbReference type="PANTHER" id="PTHR38644:SF1">
    <property type="entry name" value="EXPRESSED PROTEIN"/>
    <property type="match status" value="1"/>
</dbReference>
<evidence type="ECO:0000259" key="2">
    <source>
        <dbReference type="Pfam" id="PF23868"/>
    </source>
</evidence>
<dbReference type="PANTHER" id="PTHR38644">
    <property type="entry name" value="EXPRESSED PROTEIN"/>
    <property type="match status" value="1"/>
</dbReference>
<reference evidence="3 4" key="2">
    <citation type="journal article" date="2014" name="J. Gen. Appl. Microbiol.">
        <title>The early diverging ascomycetous budding yeast Saitoella complicata has three histone deacetylases belonging to the Clr6, Hos2, and Rpd3 lineages.</title>
        <authorList>
            <person name="Nishida H."/>
            <person name="Matsumoto T."/>
            <person name="Kondo S."/>
            <person name="Hamamoto M."/>
            <person name="Yoshikawa H."/>
        </authorList>
    </citation>
    <scope>NUCLEOTIDE SEQUENCE [LARGE SCALE GENOMIC DNA]</scope>
    <source>
        <strain evidence="3 4">NRRL Y-17804</strain>
    </source>
</reference>
<sequence>MRSSTICTRALRNGTLRLRCGPIPSTRLVGAQSPLIRGLGAKTGAVDGKQRRWQSSAAASQPVVGIEPIAAVDPTLDITSVLRQASQEFPDQSLHNDISLALTHLINPSHPLRIAITPLSPTDPSSTTSSLLDAILVDPLSGTSKHLYQRHRTTAEGTLIRYGPVATLNPLCEEHGALSVLEIPHPFLQRHNLEIVELPAPSPKLLAEIIPTYTKTVYTTTSPAAFYAFTPTPTLSEVVLDIDPASHTLLKTAGEGRYVVSAHTALTAAGALELSPANASTYSRDWLASNITPLLHSLPSSSIRALLDRIIARCEFIQDEERRMSAVAEVGKGPVEVHQKRVERLLEAGRAWASTAHAELEHTITPSPTDPDAKTLTRPSIQPPQPLTELFTGRLAFWKLLWRVDEVGPSVREIVYGQLLPRAERELVYLYGTMALLNPDSSSAPKIENNVEEIGAELRAARAELAAGPTDALARTAQGALLKAGTLTAASAASSAILTLALDYHLYPSLSPLALGLVTSLYLLQSTWLAAKTDFERYWREIGAQAVRREGGRWERVVRGVQSEEVRAWRGVEVDKLRKSAILEQLRSAVRG</sequence>
<reference evidence="3 4" key="1">
    <citation type="journal article" date="2011" name="J. Gen. Appl. Microbiol.">
        <title>Draft genome sequencing of the enigmatic yeast Saitoella complicata.</title>
        <authorList>
            <person name="Nishida H."/>
            <person name="Hamamoto M."/>
            <person name="Sugiyama J."/>
        </authorList>
    </citation>
    <scope>NUCLEOTIDE SEQUENCE [LARGE SCALE GENOMIC DNA]</scope>
    <source>
        <strain evidence="3 4">NRRL Y-17804</strain>
    </source>
</reference>
<dbReference type="STRING" id="698492.A0A0E9NH09"/>
<evidence type="ECO:0000313" key="4">
    <source>
        <dbReference type="Proteomes" id="UP000033140"/>
    </source>
</evidence>
<keyword evidence="4" id="KW-1185">Reference proteome</keyword>
<dbReference type="Pfam" id="PF23867">
    <property type="entry name" value="Mmc1_N"/>
    <property type="match status" value="1"/>
</dbReference>
<accession>A0A0E9NH09</accession>
<dbReference type="Pfam" id="PF23868">
    <property type="entry name" value="Mmc1_C"/>
    <property type="match status" value="1"/>
</dbReference>
<organism evidence="3 4">
    <name type="scientific">Saitoella complicata (strain BCRC 22490 / CBS 7301 / JCM 7358 / NBRC 10748 / NRRL Y-17804)</name>
    <dbReference type="NCBI Taxonomy" id="698492"/>
    <lineage>
        <taxon>Eukaryota</taxon>
        <taxon>Fungi</taxon>
        <taxon>Dikarya</taxon>
        <taxon>Ascomycota</taxon>
        <taxon>Taphrinomycotina</taxon>
        <taxon>Taphrinomycotina incertae sedis</taxon>
        <taxon>Saitoella</taxon>
    </lineage>
</organism>
<proteinExistence type="predicted"/>
<comment type="caution">
    <text evidence="3">The sequence shown here is derived from an EMBL/GenBank/DDBJ whole genome shotgun (WGS) entry which is preliminary data.</text>
</comment>
<reference evidence="3 4" key="3">
    <citation type="journal article" date="2015" name="Genome Announc.">
        <title>Draft Genome Sequence of the Archiascomycetous Yeast Saitoella complicata.</title>
        <authorList>
            <person name="Yamauchi K."/>
            <person name="Kondo S."/>
            <person name="Hamamoto M."/>
            <person name="Takahashi Y."/>
            <person name="Ogura Y."/>
            <person name="Hayashi T."/>
            <person name="Nishida H."/>
        </authorList>
    </citation>
    <scope>NUCLEOTIDE SEQUENCE [LARGE SCALE GENOMIC DNA]</scope>
    <source>
        <strain evidence="3 4">NRRL Y-17804</strain>
    </source>
</reference>
<feature type="region of interest" description="Disordered" evidence="1">
    <location>
        <begin position="363"/>
        <end position="383"/>
    </location>
</feature>
<protein>
    <recommendedName>
        <fullName evidence="2">Mmc1 C-terminal domain-containing protein</fullName>
    </recommendedName>
</protein>
<dbReference type="EMBL" id="BACD03000020">
    <property type="protein sequence ID" value="GAO49172.1"/>
    <property type="molecule type" value="Genomic_DNA"/>
</dbReference>